<dbReference type="PROSITE" id="PS50949">
    <property type="entry name" value="HTH_GNTR"/>
    <property type="match status" value="1"/>
</dbReference>
<dbReference type="InterPro" id="IPR036390">
    <property type="entry name" value="WH_DNA-bd_sf"/>
</dbReference>
<dbReference type="PANTHER" id="PTHR44846:SF17">
    <property type="entry name" value="GNTR-FAMILY TRANSCRIPTIONAL REGULATOR"/>
    <property type="match status" value="1"/>
</dbReference>
<name>A0A6H2EJM7_9ACTO</name>
<dbReference type="InterPro" id="IPR000524">
    <property type="entry name" value="Tscrpt_reg_HTH_GntR"/>
</dbReference>
<dbReference type="InterPro" id="IPR050679">
    <property type="entry name" value="Bact_HTH_transcr_reg"/>
</dbReference>
<dbReference type="SUPFAM" id="SSF64288">
    <property type="entry name" value="Chorismate lyase-like"/>
    <property type="match status" value="1"/>
</dbReference>
<organism evidence="5 6">
    <name type="scientific">Arcanobacterium buesumense</name>
    <dbReference type="NCBI Taxonomy" id="2722751"/>
    <lineage>
        <taxon>Bacteria</taxon>
        <taxon>Bacillati</taxon>
        <taxon>Actinomycetota</taxon>
        <taxon>Actinomycetes</taxon>
        <taxon>Actinomycetales</taxon>
        <taxon>Actinomycetaceae</taxon>
        <taxon>Arcanobacterium</taxon>
    </lineage>
</organism>
<dbReference type="SMART" id="SM00866">
    <property type="entry name" value="UTRA"/>
    <property type="match status" value="1"/>
</dbReference>
<dbReference type="Pfam" id="PF07702">
    <property type="entry name" value="UTRA"/>
    <property type="match status" value="1"/>
</dbReference>
<dbReference type="PANTHER" id="PTHR44846">
    <property type="entry name" value="MANNOSYL-D-GLYCERATE TRANSPORT/METABOLISM SYSTEM REPRESSOR MNGR-RELATED"/>
    <property type="match status" value="1"/>
</dbReference>
<sequence length="251" mass="28374">MLHPYTPRIELNRTSDIPLHVQISEPIERAIIAGDLTAGTVIENEISMAHRLKVSRPTARRAMQTLVEQGLLIRRRGKGTIVAPKPRHRLLKLSSLNEELRRRGQHPTTHILAYNVVPATARMAQRLDCVAGTPILELERLRYRDGEPIAVLYNWIRADLAPSYGDLEQRGLYELLRESGTIIASTTQAVTAEKPSRRHAKLLTIPTRQPVLTINRTAFDETGDIVEWGIHTYRGDLYTYESTVFAHGEHA</sequence>
<dbReference type="PRINTS" id="PR00035">
    <property type="entry name" value="HTHGNTR"/>
</dbReference>
<protein>
    <submittedName>
        <fullName evidence="5">GntR family transcriptional regulator</fullName>
    </submittedName>
</protein>
<dbReference type="SUPFAM" id="SSF46785">
    <property type="entry name" value="Winged helix' DNA-binding domain"/>
    <property type="match status" value="1"/>
</dbReference>
<accession>A0A6H2EJM7</accession>
<dbReference type="Proteomes" id="UP000502298">
    <property type="component" value="Chromosome"/>
</dbReference>
<dbReference type="KEGG" id="arca:HC352_00645"/>
<feature type="domain" description="HTH gntR-type" evidence="4">
    <location>
        <begin position="17"/>
        <end position="85"/>
    </location>
</feature>
<dbReference type="GO" id="GO:0003677">
    <property type="term" value="F:DNA binding"/>
    <property type="evidence" value="ECO:0007669"/>
    <property type="project" value="UniProtKB-KW"/>
</dbReference>
<keyword evidence="1" id="KW-0805">Transcription regulation</keyword>
<reference evidence="5 6" key="1">
    <citation type="submission" date="2020-03" db="EMBL/GenBank/DDBJ databases">
        <title>Complete genome of Arcanobacterium buesumensis sp. nov. strain 2701.</title>
        <authorList>
            <person name="Borowiak M."/>
            <person name="Alssahen M."/>
            <person name="Laemmler C."/>
            <person name="Malorny B."/>
            <person name="Hassan A."/>
            <person name="Prenger-Berninghoff E."/>
            <person name="Ploetz M."/>
            <person name="Abdulmawjood A."/>
        </authorList>
    </citation>
    <scope>NUCLEOTIDE SEQUENCE [LARGE SCALE GENOMIC DNA]</scope>
    <source>
        <strain evidence="5 6">2701</strain>
    </source>
</reference>
<dbReference type="InterPro" id="IPR028978">
    <property type="entry name" value="Chorismate_lyase_/UTRA_dom_sf"/>
</dbReference>
<dbReference type="InterPro" id="IPR011663">
    <property type="entry name" value="UTRA"/>
</dbReference>
<proteinExistence type="predicted"/>
<dbReference type="AlphaFoldDB" id="A0A6H2EJM7"/>
<dbReference type="Gene3D" id="1.10.10.10">
    <property type="entry name" value="Winged helix-like DNA-binding domain superfamily/Winged helix DNA-binding domain"/>
    <property type="match status" value="1"/>
</dbReference>
<dbReference type="GO" id="GO:0003700">
    <property type="term" value="F:DNA-binding transcription factor activity"/>
    <property type="evidence" value="ECO:0007669"/>
    <property type="project" value="InterPro"/>
</dbReference>
<keyword evidence="6" id="KW-1185">Reference proteome</keyword>
<dbReference type="GO" id="GO:0045892">
    <property type="term" value="P:negative regulation of DNA-templated transcription"/>
    <property type="evidence" value="ECO:0007669"/>
    <property type="project" value="TreeGrafter"/>
</dbReference>
<dbReference type="RefSeq" id="WP_168917115.1">
    <property type="nucleotide sequence ID" value="NZ_CP050804.1"/>
</dbReference>
<evidence type="ECO:0000256" key="1">
    <source>
        <dbReference type="ARBA" id="ARBA00023015"/>
    </source>
</evidence>
<dbReference type="Pfam" id="PF00392">
    <property type="entry name" value="GntR"/>
    <property type="match status" value="1"/>
</dbReference>
<gene>
    <name evidence="5" type="ORF">HC352_00645</name>
</gene>
<evidence type="ECO:0000313" key="5">
    <source>
        <dbReference type="EMBL" id="QJC21173.1"/>
    </source>
</evidence>
<dbReference type="CDD" id="cd07377">
    <property type="entry name" value="WHTH_GntR"/>
    <property type="match status" value="1"/>
</dbReference>
<evidence type="ECO:0000313" key="6">
    <source>
        <dbReference type="Proteomes" id="UP000502298"/>
    </source>
</evidence>
<evidence type="ECO:0000256" key="3">
    <source>
        <dbReference type="ARBA" id="ARBA00023163"/>
    </source>
</evidence>
<keyword evidence="3" id="KW-0804">Transcription</keyword>
<evidence type="ECO:0000259" key="4">
    <source>
        <dbReference type="PROSITE" id="PS50949"/>
    </source>
</evidence>
<evidence type="ECO:0000256" key="2">
    <source>
        <dbReference type="ARBA" id="ARBA00023125"/>
    </source>
</evidence>
<dbReference type="SMART" id="SM00345">
    <property type="entry name" value="HTH_GNTR"/>
    <property type="match status" value="1"/>
</dbReference>
<dbReference type="InterPro" id="IPR036388">
    <property type="entry name" value="WH-like_DNA-bd_sf"/>
</dbReference>
<dbReference type="EMBL" id="CP050804">
    <property type="protein sequence ID" value="QJC21173.1"/>
    <property type="molecule type" value="Genomic_DNA"/>
</dbReference>
<dbReference type="Gene3D" id="3.40.1410.10">
    <property type="entry name" value="Chorismate lyase-like"/>
    <property type="match status" value="1"/>
</dbReference>
<keyword evidence="2" id="KW-0238">DNA-binding</keyword>